<sequence>MDFEQARRRMVDMQIEGRGVRDEAVLAAMREVPRERFVRTGTEELAYEDCPLAIGEGQTISQPFIVALMIEAATVRTGARVLEVGAGSGYASALLSRIAAEVYAIERIASLAHEAQQRFDALGYSNIHLIVGDGSRGWSEHAPFDAILVAASAPEVPPALLEQLAIGGRLVLPVGSGWGGQRLCRVVRNGMHDYEHSDLGGVAFVPLIGEQGWDEDGRRGGA</sequence>
<dbReference type="NCBIfam" id="NF001453">
    <property type="entry name" value="PRK00312.1"/>
    <property type="match status" value="1"/>
</dbReference>
<organism evidence="8 9">
    <name type="scientific">Lysobacter niastensis</name>
    <dbReference type="NCBI Taxonomy" id="380629"/>
    <lineage>
        <taxon>Bacteria</taxon>
        <taxon>Pseudomonadati</taxon>
        <taxon>Pseudomonadota</taxon>
        <taxon>Gammaproteobacteria</taxon>
        <taxon>Lysobacterales</taxon>
        <taxon>Lysobacteraceae</taxon>
        <taxon>Lysobacter</taxon>
    </lineage>
</organism>
<evidence type="ECO:0000313" key="9">
    <source>
        <dbReference type="Proteomes" id="UP001429984"/>
    </source>
</evidence>
<comment type="caution">
    <text evidence="8">The sequence shown here is derived from an EMBL/GenBank/DDBJ whole genome shotgun (WGS) entry which is preliminary data.</text>
</comment>
<dbReference type="GO" id="GO:0004719">
    <property type="term" value="F:protein-L-isoaspartate (D-aspartate) O-methyltransferase activity"/>
    <property type="evidence" value="ECO:0007669"/>
    <property type="project" value="UniProtKB-EC"/>
</dbReference>
<keyword evidence="9" id="KW-1185">Reference proteome</keyword>
<dbReference type="PANTHER" id="PTHR11579">
    <property type="entry name" value="PROTEIN-L-ISOASPARTATE O-METHYLTRANSFERASE"/>
    <property type="match status" value="1"/>
</dbReference>
<evidence type="ECO:0000256" key="7">
    <source>
        <dbReference type="HAMAP-Rule" id="MF_00090"/>
    </source>
</evidence>
<dbReference type="NCBIfam" id="TIGR00080">
    <property type="entry name" value="pimt"/>
    <property type="match status" value="1"/>
</dbReference>
<reference evidence="8 9" key="1">
    <citation type="submission" date="2020-11" db="EMBL/GenBank/DDBJ databases">
        <title>Draft Genome Sequence and Secondary Metabolite Biosynthetic Potential of the Lysobacter niastensis Type strain DSM 18481.</title>
        <authorList>
            <person name="Turrini P."/>
            <person name="Artuso I."/>
            <person name="Tescari M."/>
            <person name="Lugli G.A."/>
            <person name="Frangipani E."/>
            <person name="Ventura M."/>
            <person name="Visca P."/>
        </authorList>
    </citation>
    <scope>NUCLEOTIDE SEQUENCE [LARGE SCALE GENOMIC DNA]</scope>
    <source>
        <strain evidence="8 9">DSM 18481</strain>
    </source>
</reference>
<keyword evidence="6 7" id="KW-0949">S-adenosyl-L-methionine</keyword>
<feature type="active site" evidence="7">
    <location>
        <position position="61"/>
    </location>
</feature>
<evidence type="ECO:0000256" key="5">
    <source>
        <dbReference type="ARBA" id="ARBA00022679"/>
    </source>
</evidence>
<dbReference type="Pfam" id="PF01135">
    <property type="entry name" value="PCMT"/>
    <property type="match status" value="1"/>
</dbReference>
<dbReference type="Gene3D" id="3.40.50.150">
    <property type="entry name" value="Vaccinia Virus protein VP39"/>
    <property type="match status" value="1"/>
</dbReference>
<keyword evidence="4 7" id="KW-0489">Methyltransferase</keyword>
<accession>A0ABS0B9Y5</accession>
<dbReference type="SUPFAM" id="SSF53335">
    <property type="entry name" value="S-adenosyl-L-methionine-dependent methyltransferases"/>
    <property type="match status" value="1"/>
</dbReference>
<dbReference type="HAMAP" id="MF_00090">
    <property type="entry name" value="PIMT"/>
    <property type="match status" value="1"/>
</dbReference>
<dbReference type="PANTHER" id="PTHR11579:SF0">
    <property type="entry name" value="PROTEIN-L-ISOASPARTATE(D-ASPARTATE) O-METHYLTRANSFERASE"/>
    <property type="match status" value="1"/>
</dbReference>
<dbReference type="RefSeq" id="WP_194932235.1">
    <property type="nucleotide sequence ID" value="NZ_JADLZT010000010.1"/>
</dbReference>
<comment type="function">
    <text evidence="7">Catalyzes the methyl esterification of L-isoaspartyl residues in peptides and proteins that result from spontaneous decomposition of normal L-aspartyl and L-asparaginyl residues. It plays a role in the repair and/or degradation of damaged proteins.</text>
</comment>
<evidence type="ECO:0000256" key="2">
    <source>
        <dbReference type="ARBA" id="ARBA00005369"/>
    </source>
</evidence>
<dbReference type="EC" id="2.1.1.77" evidence="7"/>
<dbReference type="InterPro" id="IPR029063">
    <property type="entry name" value="SAM-dependent_MTases_sf"/>
</dbReference>
<dbReference type="GO" id="GO:0032259">
    <property type="term" value="P:methylation"/>
    <property type="evidence" value="ECO:0007669"/>
    <property type="project" value="UniProtKB-KW"/>
</dbReference>
<keyword evidence="3 7" id="KW-0963">Cytoplasm</keyword>
<dbReference type="InterPro" id="IPR000682">
    <property type="entry name" value="PCMT"/>
</dbReference>
<evidence type="ECO:0000256" key="3">
    <source>
        <dbReference type="ARBA" id="ARBA00022490"/>
    </source>
</evidence>
<gene>
    <name evidence="7" type="primary">pcm</name>
    <name evidence="8" type="ORF">IU514_16500</name>
</gene>
<dbReference type="Proteomes" id="UP001429984">
    <property type="component" value="Unassembled WGS sequence"/>
</dbReference>
<evidence type="ECO:0000256" key="1">
    <source>
        <dbReference type="ARBA" id="ARBA00004496"/>
    </source>
</evidence>
<evidence type="ECO:0000256" key="6">
    <source>
        <dbReference type="ARBA" id="ARBA00022691"/>
    </source>
</evidence>
<dbReference type="PROSITE" id="PS01279">
    <property type="entry name" value="PCMT"/>
    <property type="match status" value="1"/>
</dbReference>
<dbReference type="EMBL" id="JADLZT010000010">
    <property type="protein sequence ID" value="MBF6025637.1"/>
    <property type="molecule type" value="Genomic_DNA"/>
</dbReference>
<dbReference type="CDD" id="cd02440">
    <property type="entry name" value="AdoMet_MTases"/>
    <property type="match status" value="1"/>
</dbReference>
<evidence type="ECO:0000256" key="4">
    <source>
        <dbReference type="ARBA" id="ARBA00022603"/>
    </source>
</evidence>
<comment type="similarity">
    <text evidence="2 7">Belongs to the methyltransferase superfamily. L-isoaspartyl/D-aspartyl protein methyltransferase family.</text>
</comment>
<keyword evidence="5 7" id="KW-0808">Transferase</keyword>
<evidence type="ECO:0000313" key="8">
    <source>
        <dbReference type="EMBL" id="MBF6025637.1"/>
    </source>
</evidence>
<proteinExistence type="inferred from homology"/>
<name>A0ABS0B9Y5_9GAMM</name>
<protein>
    <recommendedName>
        <fullName evidence="7">Protein-L-isoaspartate O-methyltransferase</fullName>
        <ecNumber evidence="7">2.1.1.77</ecNumber>
    </recommendedName>
    <alternativeName>
        <fullName evidence="7">L-isoaspartyl protein carboxyl methyltransferase</fullName>
    </alternativeName>
    <alternativeName>
        <fullName evidence="7">Protein L-isoaspartyl methyltransferase</fullName>
    </alternativeName>
    <alternativeName>
        <fullName evidence="7">Protein-beta-aspartate methyltransferase</fullName>
        <shortName evidence="7">PIMT</shortName>
    </alternativeName>
</protein>
<comment type="subcellular location">
    <subcellularLocation>
        <location evidence="1 7">Cytoplasm</location>
    </subcellularLocation>
</comment>
<comment type="catalytic activity">
    <reaction evidence="7">
        <text>[protein]-L-isoaspartate + S-adenosyl-L-methionine = [protein]-L-isoaspartate alpha-methyl ester + S-adenosyl-L-homocysteine</text>
        <dbReference type="Rhea" id="RHEA:12705"/>
        <dbReference type="Rhea" id="RHEA-COMP:12143"/>
        <dbReference type="Rhea" id="RHEA-COMP:12144"/>
        <dbReference type="ChEBI" id="CHEBI:57856"/>
        <dbReference type="ChEBI" id="CHEBI:59789"/>
        <dbReference type="ChEBI" id="CHEBI:90596"/>
        <dbReference type="ChEBI" id="CHEBI:90598"/>
        <dbReference type="EC" id="2.1.1.77"/>
    </reaction>
</comment>